<dbReference type="InterPro" id="IPR016064">
    <property type="entry name" value="NAD/diacylglycerol_kinase_sf"/>
</dbReference>
<name>A0A8H6TR54_MYCCL</name>
<dbReference type="EMBL" id="JACAZE010000001">
    <property type="protein sequence ID" value="KAF7322478.1"/>
    <property type="molecule type" value="Genomic_DNA"/>
</dbReference>
<organism evidence="3 4">
    <name type="scientific">Mycena chlorophos</name>
    <name type="common">Agaric fungus</name>
    <name type="synonym">Agaricus chlorophos</name>
    <dbReference type="NCBI Taxonomy" id="658473"/>
    <lineage>
        <taxon>Eukaryota</taxon>
        <taxon>Fungi</taxon>
        <taxon>Dikarya</taxon>
        <taxon>Basidiomycota</taxon>
        <taxon>Agaricomycotina</taxon>
        <taxon>Agaricomycetes</taxon>
        <taxon>Agaricomycetidae</taxon>
        <taxon>Agaricales</taxon>
        <taxon>Marasmiineae</taxon>
        <taxon>Mycenaceae</taxon>
        <taxon>Mycena</taxon>
    </lineage>
</organism>
<dbReference type="Gene3D" id="2.60.200.40">
    <property type="match status" value="1"/>
</dbReference>
<dbReference type="GO" id="GO:0046512">
    <property type="term" value="P:sphingosine biosynthetic process"/>
    <property type="evidence" value="ECO:0007669"/>
    <property type="project" value="TreeGrafter"/>
</dbReference>
<dbReference type="InterPro" id="IPR001206">
    <property type="entry name" value="Diacylglycerol_kinase_cat_dom"/>
</dbReference>
<gene>
    <name evidence="3" type="ORF">HMN09_00026200</name>
</gene>
<comment type="caution">
    <text evidence="3">The sequence shown here is derived from an EMBL/GenBank/DDBJ whole genome shotgun (WGS) entry which is preliminary data.</text>
</comment>
<dbReference type="PANTHER" id="PTHR12358:SF31">
    <property type="entry name" value="ACYLGLYCEROL KINASE, MITOCHONDRIAL"/>
    <property type="match status" value="1"/>
</dbReference>
<proteinExistence type="predicted"/>
<dbReference type="AlphaFoldDB" id="A0A8H6TR54"/>
<feature type="region of interest" description="Disordered" evidence="1">
    <location>
        <begin position="396"/>
        <end position="416"/>
    </location>
</feature>
<dbReference type="SMART" id="SM00046">
    <property type="entry name" value="DAGKc"/>
    <property type="match status" value="1"/>
</dbReference>
<reference evidence="3" key="1">
    <citation type="submission" date="2020-05" db="EMBL/GenBank/DDBJ databases">
        <title>Mycena genomes resolve the evolution of fungal bioluminescence.</title>
        <authorList>
            <person name="Tsai I.J."/>
        </authorList>
    </citation>
    <scope>NUCLEOTIDE SEQUENCE</scope>
    <source>
        <strain evidence="3">110903Hualien_Pintung</strain>
    </source>
</reference>
<dbReference type="OrthoDB" id="3853857at2759"/>
<dbReference type="SUPFAM" id="SSF111331">
    <property type="entry name" value="NAD kinase/diacylglycerol kinase-like"/>
    <property type="match status" value="1"/>
</dbReference>
<dbReference type="GO" id="GO:0005737">
    <property type="term" value="C:cytoplasm"/>
    <property type="evidence" value="ECO:0007669"/>
    <property type="project" value="TreeGrafter"/>
</dbReference>
<sequence>MLAETFADSEFDALSRSASLIACDFLPPLRPNAHLRVPTCPMVVFSALLSFLSSTKSQEHPLLQEATSRLSDEDELIFAENGQQTSLQVQEDGVRVSVYSSGWFARPDVELVPYLNILSAGISLTPGGRSSVFDFAYLSAKEKNKLILRQLSGDVTEAHGAALLKWVENIQGRAYEGIKPGRRLLVFVNPHGGQGQAKTLWQEKVEPILAAAGCAVDVQYTGPINSPTNAATVAHNLDVLQYDALVPLSGDGIVSELLNGLATRPDARTALQIPIAPIPAGSGNALAVNLLGPENVVDVGLATLNAIKGVPMSLDICSVSQGATRRYSFLSQAFALMAQLDMGTEWIRWVGGIRFILGYIWGALTRAQYQVEITMKVVESEKRTMVDAYNALQQAKRTRARDPNLTPPPSDSSMPPLLYGSTDAPLPLGTIHTTITAPLEPGWHTFRLPVQIFCAGKLPWLSRDSMILPLSGDDGLIDVVLVPPRGIYASLTGMDGQEEGRFIQNSDVFYYKVEAYRCTPGEKSGYISIDGESIPYEPFQVENHPRLARIMSIDGLWKGLERVELPRV</sequence>
<dbReference type="PANTHER" id="PTHR12358">
    <property type="entry name" value="SPHINGOSINE KINASE"/>
    <property type="match status" value="1"/>
</dbReference>
<feature type="domain" description="DAGKc" evidence="2">
    <location>
        <begin position="179"/>
        <end position="323"/>
    </location>
</feature>
<keyword evidence="4" id="KW-1185">Reference proteome</keyword>
<dbReference type="Proteomes" id="UP000613580">
    <property type="component" value="Unassembled WGS sequence"/>
</dbReference>
<dbReference type="InterPro" id="IPR017438">
    <property type="entry name" value="ATP-NAD_kinase_N"/>
</dbReference>
<dbReference type="PROSITE" id="PS50146">
    <property type="entry name" value="DAGK"/>
    <property type="match status" value="1"/>
</dbReference>
<dbReference type="GO" id="GO:0001727">
    <property type="term" value="F:lipid kinase activity"/>
    <property type="evidence" value="ECO:0007669"/>
    <property type="project" value="TreeGrafter"/>
</dbReference>
<evidence type="ECO:0000259" key="2">
    <source>
        <dbReference type="PROSITE" id="PS50146"/>
    </source>
</evidence>
<dbReference type="Gene3D" id="3.40.50.10330">
    <property type="entry name" value="Probable inorganic polyphosphate/atp-NAD kinase, domain 1"/>
    <property type="match status" value="1"/>
</dbReference>
<evidence type="ECO:0000256" key="1">
    <source>
        <dbReference type="SAM" id="MobiDB-lite"/>
    </source>
</evidence>
<evidence type="ECO:0000313" key="3">
    <source>
        <dbReference type="EMBL" id="KAF7322478.1"/>
    </source>
</evidence>
<dbReference type="GO" id="GO:0016773">
    <property type="term" value="F:phosphotransferase activity, alcohol group as acceptor"/>
    <property type="evidence" value="ECO:0007669"/>
    <property type="project" value="UniProtKB-ARBA"/>
</dbReference>
<protein>
    <submittedName>
        <fullName evidence="3">DAGKc domain-containing protein</fullName>
    </submittedName>
</protein>
<dbReference type="GO" id="GO:0016020">
    <property type="term" value="C:membrane"/>
    <property type="evidence" value="ECO:0007669"/>
    <property type="project" value="TreeGrafter"/>
</dbReference>
<dbReference type="Pfam" id="PF00781">
    <property type="entry name" value="DAGK_cat"/>
    <property type="match status" value="1"/>
</dbReference>
<evidence type="ECO:0000313" key="4">
    <source>
        <dbReference type="Proteomes" id="UP000613580"/>
    </source>
</evidence>
<dbReference type="InterPro" id="IPR050187">
    <property type="entry name" value="Lipid_Phosphate_FormReg"/>
</dbReference>
<accession>A0A8H6TR54</accession>